<dbReference type="EMBL" id="CM046397">
    <property type="protein sequence ID" value="KAI8535777.1"/>
    <property type="molecule type" value="Genomic_DNA"/>
</dbReference>
<evidence type="ECO:0000313" key="2">
    <source>
        <dbReference type="Proteomes" id="UP001062846"/>
    </source>
</evidence>
<dbReference type="Proteomes" id="UP001062846">
    <property type="component" value="Chromosome 10"/>
</dbReference>
<gene>
    <name evidence="1" type="ORF">RHMOL_Rhmol10G0200200</name>
</gene>
<organism evidence="1 2">
    <name type="scientific">Rhododendron molle</name>
    <name type="common">Chinese azalea</name>
    <name type="synonym">Azalea mollis</name>
    <dbReference type="NCBI Taxonomy" id="49168"/>
    <lineage>
        <taxon>Eukaryota</taxon>
        <taxon>Viridiplantae</taxon>
        <taxon>Streptophyta</taxon>
        <taxon>Embryophyta</taxon>
        <taxon>Tracheophyta</taxon>
        <taxon>Spermatophyta</taxon>
        <taxon>Magnoliopsida</taxon>
        <taxon>eudicotyledons</taxon>
        <taxon>Gunneridae</taxon>
        <taxon>Pentapetalae</taxon>
        <taxon>asterids</taxon>
        <taxon>Ericales</taxon>
        <taxon>Ericaceae</taxon>
        <taxon>Ericoideae</taxon>
        <taxon>Rhodoreae</taxon>
        <taxon>Rhododendron</taxon>
    </lineage>
</organism>
<protein>
    <submittedName>
        <fullName evidence="1">Uncharacterized protein</fullName>
    </submittedName>
</protein>
<accession>A0ACC0M4H4</accession>
<keyword evidence="2" id="KW-1185">Reference proteome</keyword>
<name>A0ACC0M4H4_RHOML</name>
<reference evidence="1" key="1">
    <citation type="submission" date="2022-02" db="EMBL/GenBank/DDBJ databases">
        <title>Plant Genome Project.</title>
        <authorList>
            <person name="Zhang R.-G."/>
        </authorList>
    </citation>
    <scope>NUCLEOTIDE SEQUENCE</scope>
    <source>
        <strain evidence="1">AT1</strain>
    </source>
</reference>
<comment type="caution">
    <text evidence="1">The sequence shown here is derived from an EMBL/GenBank/DDBJ whole genome shotgun (WGS) entry which is preliminary data.</text>
</comment>
<proteinExistence type="predicted"/>
<sequence>MSSSSSPYPRSSPTTMSNARSSTPEHLNVLCGCGLRAPLRTALTEPNVGRRFLGCVNYKMEEWKMKEDWNALEMEDLETKNEELMLKIDEVEAKNEELRLKIEDMEAKNLIFRGRNKLMKEEIELANVKVKLLTVIVVILVGIGIV</sequence>
<evidence type="ECO:0000313" key="1">
    <source>
        <dbReference type="EMBL" id="KAI8535777.1"/>
    </source>
</evidence>